<reference evidence="4" key="1">
    <citation type="journal article" date="2019" name="Int. J. Syst. Evol. Microbiol.">
        <title>The Global Catalogue of Microorganisms (GCM) 10K type strain sequencing project: providing services to taxonomists for standard genome sequencing and annotation.</title>
        <authorList>
            <consortium name="The Broad Institute Genomics Platform"/>
            <consortium name="The Broad Institute Genome Sequencing Center for Infectious Disease"/>
            <person name="Wu L."/>
            <person name="Ma J."/>
        </authorList>
    </citation>
    <scope>NUCLEOTIDE SEQUENCE [LARGE SCALE GENOMIC DNA]</scope>
    <source>
        <strain evidence="4">JCM 8201</strain>
    </source>
</reference>
<dbReference type="InterPro" id="IPR005475">
    <property type="entry name" value="Transketolase-like_Pyr-bd"/>
</dbReference>
<feature type="domain" description="Transketolase-like pyrimidine-binding" evidence="2">
    <location>
        <begin position="4"/>
        <end position="192"/>
    </location>
</feature>
<dbReference type="Pfam" id="PF02780">
    <property type="entry name" value="Transketolase_C"/>
    <property type="match status" value="1"/>
</dbReference>
<evidence type="ECO:0000313" key="4">
    <source>
        <dbReference type="Proteomes" id="UP001501842"/>
    </source>
</evidence>
<gene>
    <name evidence="3" type="ORF">GCM10010439_37030</name>
</gene>
<dbReference type="PANTHER" id="PTHR43257:SF3">
    <property type="entry name" value="ACETOIN:2,6-DICHLOROPHENOLINDOPHENOL OXIDOREDUCTASE SUBUNIT BETA"/>
    <property type="match status" value="1"/>
</dbReference>
<keyword evidence="4" id="KW-1185">Reference proteome</keyword>
<dbReference type="PANTHER" id="PTHR43257">
    <property type="entry name" value="PYRUVATE DEHYDROGENASE E1 COMPONENT BETA SUBUNIT"/>
    <property type="match status" value="1"/>
</dbReference>
<dbReference type="RefSeq" id="WP_344451721.1">
    <property type="nucleotide sequence ID" value="NZ_BAAATZ010000013.1"/>
</dbReference>
<evidence type="ECO:0000313" key="3">
    <source>
        <dbReference type="EMBL" id="GAA2728551.1"/>
    </source>
</evidence>
<proteinExistence type="predicted"/>
<evidence type="ECO:0000256" key="1">
    <source>
        <dbReference type="ARBA" id="ARBA00023002"/>
    </source>
</evidence>
<dbReference type="SUPFAM" id="SSF52922">
    <property type="entry name" value="TK C-terminal domain-like"/>
    <property type="match status" value="1"/>
</dbReference>
<dbReference type="CDD" id="cd07036">
    <property type="entry name" value="TPP_PYR_E1-PDHc-beta_like"/>
    <property type="match status" value="1"/>
</dbReference>
<dbReference type="InterPro" id="IPR029061">
    <property type="entry name" value="THDP-binding"/>
</dbReference>
<sequence>MRVLSFADAINEAIQLEMARDPRVLVTGEDVAGGATIPGFDRADAWGGVFGVTRGLVTEFGRDRVIDTPISESAFIGAAIGAATSGYRTVTELQFLDFMGVCLDQIINQAAKLHYARGSDSAGIPIVIRSMIGAGSRAGSTQSQSHYSTVAHFPGLKVVAPATPADAKGLMISAIRDQDPVFFLENKALYETRGPVPEGDYTVPIGRANVVREGRDVTVVTIARMLSVAEKAVAELAGRGIEAELIDLRTIAPLDLPTILESVGRTGRLVVVDEDTPRCSVASDIVGLVSSRAFDKLKAAPRMVTSPHTPVPFAPVLEDAFIPAANDVVQAVLATVGQEVAV</sequence>
<dbReference type="SUPFAM" id="SSF52518">
    <property type="entry name" value="Thiamin diphosphate-binding fold (THDP-binding)"/>
    <property type="match status" value="1"/>
</dbReference>
<name>A0ABP6GQ21_9ACTN</name>
<dbReference type="Gene3D" id="3.40.50.920">
    <property type="match status" value="1"/>
</dbReference>
<evidence type="ECO:0000259" key="2">
    <source>
        <dbReference type="SMART" id="SM00861"/>
    </source>
</evidence>
<dbReference type="Gene3D" id="3.40.50.970">
    <property type="match status" value="1"/>
</dbReference>
<dbReference type="Pfam" id="PF02779">
    <property type="entry name" value="Transket_pyr"/>
    <property type="match status" value="1"/>
</dbReference>
<protein>
    <submittedName>
        <fullName evidence="3">Alpha-ketoacid dehydrogenase subunit beta</fullName>
    </submittedName>
</protein>
<accession>A0ABP6GQ21</accession>
<comment type="caution">
    <text evidence="3">The sequence shown here is derived from an EMBL/GenBank/DDBJ whole genome shotgun (WGS) entry which is preliminary data.</text>
</comment>
<organism evidence="3 4">
    <name type="scientific">Actinocorallia aurantiaca</name>
    <dbReference type="NCBI Taxonomy" id="46204"/>
    <lineage>
        <taxon>Bacteria</taxon>
        <taxon>Bacillati</taxon>
        <taxon>Actinomycetota</taxon>
        <taxon>Actinomycetes</taxon>
        <taxon>Streptosporangiales</taxon>
        <taxon>Thermomonosporaceae</taxon>
        <taxon>Actinocorallia</taxon>
    </lineage>
</organism>
<keyword evidence="1" id="KW-0560">Oxidoreductase</keyword>
<dbReference type="EMBL" id="BAAATZ010000013">
    <property type="protein sequence ID" value="GAA2728551.1"/>
    <property type="molecule type" value="Genomic_DNA"/>
</dbReference>
<dbReference type="InterPro" id="IPR033248">
    <property type="entry name" value="Transketolase_C"/>
</dbReference>
<dbReference type="Proteomes" id="UP001501842">
    <property type="component" value="Unassembled WGS sequence"/>
</dbReference>
<dbReference type="InterPro" id="IPR009014">
    <property type="entry name" value="Transketo_C/PFOR_II"/>
</dbReference>
<dbReference type="SMART" id="SM00861">
    <property type="entry name" value="Transket_pyr"/>
    <property type="match status" value="1"/>
</dbReference>